<name>A0ABP7S8U1_9PSEU</name>
<dbReference type="InterPro" id="IPR004276">
    <property type="entry name" value="GlycoTrans_28_N"/>
</dbReference>
<evidence type="ECO:0000313" key="5">
    <source>
        <dbReference type="EMBL" id="GAA4008447.1"/>
    </source>
</evidence>
<feature type="domain" description="Erythromycin biosynthesis protein CIII-like C-terminal" evidence="4">
    <location>
        <begin position="301"/>
        <end position="411"/>
    </location>
</feature>
<dbReference type="Pfam" id="PF06722">
    <property type="entry name" value="EryCIII-like_C"/>
    <property type="match status" value="1"/>
</dbReference>
<dbReference type="Gene3D" id="3.40.50.2000">
    <property type="entry name" value="Glycogen Phosphorylase B"/>
    <property type="match status" value="2"/>
</dbReference>
<dbReference type="RefSeq" id="WP_344875662.1">
    <property type="nucleotide sequence ID" value="NZ_BAABAL010000009.1"/>
</dbReference>
<accession>A0ABP7S8U1</accession>
<comment type="pathway">
    <text evidence="1">Antibiotic biosynthesis; vancomycin biosynthesis.</text>
</comment>
<evidence type="ECO:0000256" key="2">
    <source>
        <dbReference type="ARBA" id="ARBA00023194"/>
    </source>
</evidence>
<dbReference type="Pfam" id="PF03033">
    <property type="entry name" value="Glyco_transf_28"/>
    <property type="match status" value="1"/>
</dbReference>
<proteinExistence type="predicted"/>
<keyword evidence="2" id="KW-0045">Antibiotic biosynthesis</keyword>
<dbReference type="InterPro" id="IPR050426">
    <property type="entry name" value="Glycosyltransferase_28"/>
</dbReference>
<dbReference type="EMBL" id="BAABAL010000009">
    <property type="protein sequence ID" value="GAA4008447.1"/>
    <property type="molecule type" value="Genomic_DNA"/>
</dbReference>
<gene>
    <name evidence="5" type="ORF">GCM10022247_33310</name>
</gene>
<dbReference type="CDD" id="cd03784">
    <property type="entry name" value="GT1_Gtf-like"/>
    <property type="match status" value="1"/>
</dbReference>
<comment type="caution">
    <text evidence="5">The sequence shown here is derived from an EMBL/GenBank/DDBJ whole genome shotgun (WGS) entry which is preliminary data.</text>
</comment>
<keyword evidence="6" id="KW-1185">Reference proteome</keyword>
<reference evidence="6" key="1">
    <citation type="journal article" date="2019" name="Int. J. Syst. Evol. Microbiol.">
        <title>The Global Catalogue of Microorganisms (GCM) 10K type strain sequencing project: providing services to taxonomists for standard genome sequencing and annotation.</title>
        <authorList>
            <consortium name="The Broad Institute Genomics Platform"/>
            <consortium name="The Broad Institute Genome Sequencing Center for Infectious Disease"/>
            <person name="Wu L."/>
            <person name="Ma J."/>
        </authorList>
    </citation>
    <scope>NUCLEOTIDE SEQUENCE [LARGE SCALE GENOMIC DNA]</scope>
    <source>
        <strain evidence="6">JCM 17342</strain>
    </source>
</reference>
<organism evidence="5 6">
    <name type="scientific">Allokutzneria multivorans</name>
    <dbReference type="NCBI Taxonomy" id="1142134"/>
    <lineage>
        <taxon>Bacteria</taxon>
        <taxon>Bacillati</taxon>
        <taxon>Actinomycetota</taxon>
        <taxon>Actinomycetes</taxon>
        <taxon>Pseudonocardiales</taxon>
        <taxon>Pseudonocardiaceae</taxon>
        <taxon>Allokutzneria</taxon>
    </lineage>
</organism>
<evidence type="ECO:0000256" key="1">
    <source>
        <dbReference type="ARBA" id="ARBA00004660"/>
    </source>
</evidence>
<evidence type="ECO:0000259" key="3">
    <source>
        <dbReference type="Pfam" id="PF03033"/>
    </source>
</evidence>
<sequence length="416" mass="44061">MHVLLATAGSRGDVSPYTGLGVRLIAEGHKVTIATHAPFEEMVRACGLDFRALPGDPREALKSEDGQKWSQAKSSAIGMFRQMKVLKKEMVRAAGALADVAEEEGPDVLLAAPMVSTIAYSVAKGLRVPSAGVFLSPSYPTREFAPILSKGGSFGPLGNVLAANAMVRMVGSAYAPASAVVRERYGLPKLSVGQALREQNTEKWPVFNGYSRHVIPRPADWREGMEVCGYWWPHVAPGWQPPAELVEFLEAGPPPVFVGFGSMVPGDGEHLGRLAATALRQAGVRGVVQAGWADMSSLQDENLITIGDVPHEWLFPRMAAVVHHAGAGTSAAALRAGVPAIPVPVLADQPFWSGTLARLGVATPPVPMSTITADRLGAAVHAAVTDPRFRERATALSALINAEDGAAPVVEFLKRL</sequence>
<dbReference type="PANTHER" id="PTHR48050:SF13">
    <property type="entry name" value="STEROL 3-BETA-GLUCOSYLTRANSFERASE UGT80A2"/>
    <property type="match status" value="1"/>
</dbReference>
<evidence type="ECO:0000259" key="4">
    <source>
        <dbReference type="Pfam" id="PF06722"/>
    </source>
</evidence>
<dbReference type="PANTHER" id="PTHR48050">
    <property type="entry name" value="STEROL 3-BETA-GLUCOSYLTRANSFERASE"/>
    <property type="match status" value="1"/>
</dbReference>
<evidence type="ECO:0000313" key="6">
    <source>
        <dbReference type="Proteomes" id="UP001501747"/>
    </source>
</evidence>
<feature type="domain" description="Glycosyltransferase family 28 N-terminal" evidence="3">
    <location>
        <begin position="3"/>
        <end position="95"/>
    </location>
</feature>
<dbReference type="SUPFAM" id="SSF53756">
    <property type="entry name" value="UDP-Glycosyltransferase/glycogen phosphorylase"/>
    <property type="match status" value="1"/>
</dbReference>
<protein>
    <submittedName>
        <fullName evidence="5">Glycosyltransferase</fullName>
    </submittedName>
</protein>
<dbReference type="InterPro" id="IPR002213">
    <property type="entry name" value="UDP_glucos_trans"/>
</dbReference>
<dbReference type="Proteomes" id="UP001501747">
    <property type="component" value="Unassembled WGS sequence"/>
</dbReference>
<dbReference type="InterPro" id="IPR010610">
    <property type="entry name" value="EryCIII-like_C"/>
</dbReference>